<dbReference type="OrthoDB" id="8216219at2"/>
<name>A0A1M7YR78_9VIBR</name>
<dbReference type="STRING" id="1117707.VQ7734_00826"/>
<keyword evidence="2" id="KW-1185">Reference proteome</keyword>
<accession>A0A1M7YR78</accession>
<dbReference type="PANTHER" id="PTHR30632:SF11">
    <property type="entry name" value="BLR4797 PROTEIN"/>
    <property type="match status" value="1"/>
</dbReference>
<dbReference type="AlphaFoldDB" id="A0A1M7YR78"/>
<proteinExistence type="predicted"/>
<evidence type="ECO:0000313" key="1">
    <source>
        <dbReference type="EMBL" id="SHO55107.1"/>
    </source>
</evidence>
<dbReference type="Gene3D" id="3.40.190.10">
    <property type="entry name" value="Periplasmic binding protein-like II"/>
    <property type="match status" value="2"/>
</dbReference>
<organism evidence="1 2">
    <name type="scientific">Vibrio quintilis</name>
    <dbReference type="NCBI Taxonomy" id="1117707"/>
    <lineage>
        <taxon>Bacteria</taxon>
        <taxon>Pseudomonadati</taxon>
        <taxon>Pseudomonadota</taxon>
        <taxon>Gammaproteobacteria</taxon>
        <taxon>Vibrionales</taxon>
        <taxon>Vibrionaceae</taxon>
        <taxon>Vibrio</taxon>
    </lineage>
</organism>
<dbReference type="SUPFAM" id="SSF53850">
    <property type="entry name" value="Periplasmic binding protein-like II"/>
    <property type="match status" value="1"/>
</dbReference>
<dbReference type="EMBL" id="FRFG01000011">
    <property type="protein sequence ID" value="SHO55107.1"/>
    <property type="molecule type" value="Genomic_DNA"/>
</dbReference>
<protein>
    <submittedName>
        <fullName evidence="1">Uncharacterized protein</fullName>
    </submittedName>
</protein>
<dbReference type="Proteomes" id="UP000184600">
    <property type="component" value="Unassembled WGS sequence"/>
</dbReference>
<sequence length="282" mass="30902">MKLTQPRVLLTGFFLSTIVFTAPVFARHDSTKLQVITSGGFSAAFDLLKPEFERETGIEIQTSHGSSTGGAKDSIPERLKRGEKFDVIILSRHSLNQRTKAGYVYPATRTDLVESKIGMSVKAGAPKPDISTPEAFIHTLKSAKSIGYSASASGTYLSTKLWPDMGIWKTIQPKSQRILSERVASVVARGDVEIGFQQISEILPIPGAEYAGQIPDKYQKVTTFSAGIIRTSQKLKAAERLIDYLSSNRVAKTIRQTGLFPVIRATTLATNWQPEQVNGTQQ</sequence>
<dbReference type="RefSeq" id="WP_073580005.1">
    <property type="nucleotide sequence ID" value="NZ_AP024897.1"/>
</dbReference>
<reference evidence="2" key="1">
    <citation type="submission" date="2016-12" db="EMBL/GenBank/DDBJ databases">
        <authorList>
            <person name="Rodrigo-Torres L."/>
            <person name="Arahal R.D."/>
            <person name="Lucena T."/>
        </authorList>
    </citation>
    <scope>NUCLEOTIDE SEQUENCE [LARGE SCALE GENOMIC DNA]</scope>
</reference>
<dbReference type="GO" id="GO:0030973">
    <property type="term" value="F:molybdate ion binding"/>
    <property type="evidence" value="ECO:0007669"/>
    <property type="project" value="TreeGrafter"/>
</dbReference>
<dbReference type="GO" id="GO:0015689">
    <property type="term" value="P:molybdate ion transport"/>
    <property type="evidence" value="ECO:0007669"/>
    <property type="project" value="TreeGrafter"/>
</dbReference>
<dbReference type="Pfam" id="PF13531">
    <property type="entry name" value="SBP_bac_11"/>
    <property type="match status" value="1"/>
</dbReference>
<evidence type="ECO:0000313" key="2">
    <source>
        <dbReference type="Proteomes" id="UP000184600"/>
    </source>
</evidence>
<dbReference type="InterPro" id="IPR050682">
    <property type="entry name" value="ModA/WtpA"/>
</dbReference>
<gene>
    <name evidence="1" type="ORF">VQ7734_00826</name>
</gene>
<dbReference type="PANTHER" id="PTHR30632">
    <property type="entry name" value="MOLYBDATE-BINDING PERIPLASMIC PROTEIN"/>
    <property type="match status" value="1"/>
</dbReference>